<dbReference type="SUPFAM" id="SSF111369">
    <property type="entry name" value="HlyD-like secretion proteins"/>
    <property type="match status" value="1"/>
</dbReference>
<dbReference type="AlphaFoldDB" id="A0A160TU81"/>
<feature type="domain" description="CusB-like beta-barrel" evidence="1">
    <location>
        <begin position="215"/>
        <end position="282"/>
    </location>
</feature>
<proteinExistence type="predicted"/>
<dbReference type="InterPro" id="IPR058647">
    <property type="entry name" value="BSH_CzcB-like"/>
</dbReference>
<dbReference type="InterPro" id="IPR006143">
    <property type="entry name" value="RND_pump_MFP"/>
</dbReference>
<dbReference type="GO" id="GO:0015562">
    <property type="term" value="F:efflux transmembrane transporter activity"/>
    <property type="evidence" value="ECO:0007669"/>
    <property type="project" value="TreeGrafter"/>
</dbReference>
<dbReference type="Gene3D" id="2.40.30.170">
    <property type="match status" value="1"/>
</dbReference>
<dbReference type="Gene3D" id="2.40.50.100">
    <property type="match status" value="1"/>
</dbReference>
<dbReference type="Pfam" id="PF25973">
    <property type="entry name" value="BSH_CzcB"/>
    <property type="match status" value="1"/>
</dbReference>
<dbReference type="NCBIfam" id="TIGR01730">
    <property type="entry name" value="RND_mfp"/>
    <property type="match status" value="1"/>
</dbReference>
<evidence type="ECO:0000259" key="2">
    <source>
        <dbReference type="Pfam" id="PF25973"/>
    </source>
</evidence>
<accession>A0A160TU81</accession>
<sequence length="360" mass="38855">MKKSILLALLIVVVVTGWLLSGVWQSSDLHSVNQGTGSGASASAEQAEAVLPRVRVRSVESERVPQEIILLGTTEAKRKVRLRAQTVGVVKKVLVARGQSVRQGEVLVKLAADDRPARLRQAKALLDQRQTEFEAATSLSKKNLRSKIALSEARALLNAAKAGLESIRVDMDRTEIRAPFDGFVDQRFVELGDYMKVGEPIVTILDLSTIVVAGDVSEHNVSKIKPGLSGRAVLVDKRELEGKITYVARSSNASTRTFRVELEVPNPGHAVAEGITAKITLSVGETVAHRLSPAVLTLSDEGVMGIKVVNAENIVEFLSVTLVADTPEGTWLGGLPKELELISVGHEFVKQGQKVTTVRE</sequence>
<dbReference type="Pfam" id="PF25954">
    <property type="entry name" value="Beta-barrel_RND_2"/>
    <property type="match status" value="1"/>
</dbReference>
<name>A0A160TU81_9ZZZZ</name>
<protein>
    <submittedName>
        <fullName evidence="3">Probable Co/Zn/Cd efflux system membrane fusion protein</fullName>
    </submittedName>
</protein>
<dbReference type="EMBL" id="CZRL01000106">
    <property type="protein sequence ID" value="CUS54910.1"/>
    <property type="molecule type" value="Genomic_DNA"/>
</dbReference>
<gene>
    <name evidence="3" type="ORF">MGWOODY_XGa1900</name>
</gene>
<dbReference type="PANTHER" id="PTHR30469:SF29">
    <property type="entry name" value="BLR2860 PROTEIN"/>
    <property type="match status" value="1"/>
</dbReference>
<reference evidence="3" key="1">
    <citation type="submission" date="2015-10" db="EMBL/GenBank/DDBJ databases">
        <authorList>
            <person name="Gilbert D.G."/>
        </authorList>
    </citation>
    <scope>NUCLEOTIDE SEQUENCE</scope>
</reference>
<dbReference type="PANTHER" id="PTHR30469">
    <property type="entry name" value="MULTIDRUG RESISTANCE PROTEIN MDTA"/>
    <property type="match status" value="1"/>
</dbReference>
<dbReference type="GO" id="GO:1990281">
    <property type="term" value="C:efflux pump complex"/>
    <property type="evidence" value="ECO:0007669"/>
    <property type="project" value="TreeGrafter"/>
</dbReference>
<dbReference type="InterPro" id="IPR058792">
    <property type="entry name" value="Beta-barrel_RND_2"/>
</dbReference>
<feature type="domain" description="CzcB-like barrel-sandwich hybrid" evidence="2">
    <location>
        <begin position="82"/>
        <end position="206"/>
    </location>
</feature>
<dbReference type="Gene3D" id="1.10.287.470">
    <property type="entry name" value="Helix hairpin bin"/>
    <property type="match status" value="1"/>
</dbReference>
<organism evidence="3">
    <name type="scientific">hydrothermal vent metagenome</name>
    <dbReference type="NCBI Taxonomy" id="652676"/>
    <lineage>
        <taxon>unclassified sequences</taxon>
        <taxon>metagenomes</taxon>
        <taxon>ecological metagenomes</taxon>
    </lineage>
</organism>
<evidence type="ECO:0000259" key="1">
    <source>
        <dbReference type="Pfam" id="PF25954"/>
    </source>
</evidence>
<evidence type="ECO:0000313" key="3">
    <source>
        <dbReference type="EMBL" id="CUS54910.1"/>
    </source>
</evidence>